<name>A0AAW1R6D1_9CHLO</name>
<accession>A0AAW1R6D1</accession>
<dbReference type="InterPro" id="IPR043519">
    <property type="entry name" value="NT_sf"/>
</dbReference>
<comment type="caution">
    <text evidence="4">The sequence shown here is derived from an EMBL/GenBank/DDBJ whole genome shotgun (WGS) entry which is preliminary data.</text>
</comment>
<gene>
    <name evidence="4" type="ORF">WJX72_005037</name>
</gene>
<evidence type="ECO:0000256" key="2">
    <source>
        <dbReference type="SAM" id="MobiDB-lite"/>
    </source>
</evidence>
<dbReference type="InterPro" id="IPR004394">
    <property type="entry name" value="Iojap/RsfS/C7orf30"/>
</dbReference>
<feature type="compositionally biased region" description="Low complexity" evidence="2">
    <location>
        <begin position="191"/>
        <end position="208"/>
    </location>
</feature>
<dbReference type="Gene3D" id="3.30.460.10">
    <property type="entry name" value="Beta Polymerase, domain 2"/>
    <property type="match status" value="1"/>
</dbReference>
<dbReference type="Proteomes" id="UP001489004">
    <property type="component" value="Unassembled WGS sequence"/>
</dbReference>
<dbReference type="InterPro" id="IPR003034">
    <property type="entry name" value="SAP_dom"/>
</dbReference>
<reference evidence="4 5" key="1">
    <citation type="journal article" date="2024" name="Nat. Commun.">
        <title>Phylogenomics reveals the evolutionary origins of lichenization in chlorophyte algae.</title>
        <authorList>
            <person name="Puginier C."/>
            <person name="Libourel C."/>
            <person name="Otte J."/>
            <person name="Skaloud P."/>
            <person name="Haon M."/>
            <person name="Grisel S."/>
            <person name="Petersen M."/>
            <person name="Berrin J.G."/>
            <person name="Delaux P.M."/>
            <person name="Dal Grande F."/>
            <person name="Keller J."/>
        </authorList>
    </citation>
    <scope>NUCLEOTIDE SEQUENCE [LARGE SCALE GENOMIC DNA]</scope>
    <source>
        <strain evidence="4 5">SAG 2043</strain>
    </source>
</reference>
<dbReference type="PANTHER" id="PTHR35759:SF1">
    <property type="entry name" value="OS07G0673000 PROTEIN"/>
    <property type="match status" value="1"/>
</dbReference>
<evidence type="ECO:0000313" key="5">
    <source>
        <dbReference type="Proteomes" id="UP001489004"/>
    </source>
</evidence>
<dbReference type="EMBL" id="JALJOR010000001">
    <property type="protein sequence ID" value="KAK9829304.1"/>
    <property type="molecule type" value="Genomic_DNA"/>
</dbReference>
<dbReference type="SUPFAM" id="SSF68906">
    <property type="entry name" value="SAP domain"/>
    <property type="match status" value="1"/>
</dbReference>
<dbReference type="HAMAP" id="MF_01477">
    <property type="entry name" value="Iojap_RsfS"/>
    <property type="match status" value="1"/>
</dbReference>
<feature type="region of interest" description="Disordered" evidence="2">
    <location>
        <begin position="72"/>
        <end position="107"/>
    </location>
</feature>
<feature type="domain" description="SAP" evidence="3">
    <location>
        <begin position="147"/>
        <end position="181"/>
    </location>
</feature>
<proteinExistence type="inferred from homology"/>
<feature type="region of interest" description="Disordered" evidence="2">
    <location>
        <begin position="183"/>
        <end position="242"/>
    </location>
</feature>
<dbReference type="AlphaFoldDB" id="A0AAW1R6D1"/>
<feature type="region of interest" description="Disordered" evidence="2">
    <location>
        <begin position="1"/>
        <end position="33"/>
    </location>
</feature>
<feature type="compositionally biased region" description="Polar residues" evidence="2">
    <location>
        <begin position="16"/>
        <end position="26"/>
    </location>
</feature>
<dbReference type="Pfam" id="PF02410">
    <property type="entry name" value="RsfS"/>
    <property type="match status" value="1"/>
</dbReference>
<evidence type="ECO:0000313" key="4">
    <source>
        <dbReference type="EMBL" id="KAK9829304.1"/>
    </source>
</evidence>
<protein>
    <recommendedName>
        <fullName evidence="3">SAP domain-containing protein</fullName>
    </recommendedName>
</protein>
<dbReference type="InterPro" id="IPR036361">
    <property type="entry name" value="SAP_dom_sf"/>
</dbReference>
<sequence length="605" mass="65832">MAQALPDSGRQAQLRWASTSSPTATGGDTVDEYDEDYGAESELKWPLPPHILEDMDPVFVKALEAAARFEETERAAHNQHRTRNQPQFATTPYGAAQPAANASGSVLEAGPELQVAARSETLARKQQRTESIKQSLRDGGLLSVQSLLSLKVTDLRAELERRGGSTVGRKAALVERLEQMLAQSAAPCTTEESAAQADSSDSTSSEEASSSDEEASRSDEEAIGMHPQSQGDGPNLGGVFVGPAEESQRGFATIFQPDEVASMLAAAHTDDVCILDVRGACDFTDYMVLATGRSHQHIHAAASAVLYQLKQRGTAPVPGLTPAVEGEAGADWLVVDAGSIVVHVFLEEARTIYDLEGLWAQDGSKIRQILDLGWQVLQRHKPLQLLELARAAVPLKPLPAAPAAWHALADGAVLGPESVHKALHRRRWRVPDVEGCSGCRCQLTTYPYGRRFRNRHINIWLAELFQSIPPALQAAGLPAAELSRFDLFHAHLFLATGPAGMGLLFHSAEFPAMSDAFPANLGFCQVGSPLAYEERKMDLRNLLWYQDQMWALDVGTGSALHTSLLMEGLELTRTVYEGDFGQPIADINYFHSLKRQRPSCRVYIC</sequence>
<dbReference type="PANTHER" id="PTHR35759">
    <property type="entry name" value="BNAA09G03860D PROTEIN"/>
    <property type="match status" value="1"/>
</dbReference>
<dbReference type="Pfam" id="PF02037">
    <property type="entry name" value="SAP"/>
    <property type="match status" value="1"/>
</dbReference>
<dbReference type="SMART" id="SM00513">
    <property type="entry name" value="SAP"/>
    <property type="match status" value="1"/>
</dbReference>
<dbReference type="SUPFAM" id="SSF81301">
    <property type="entry name" value="Nucleotidyltransferase"/>
    <property type="match status" value="1"/>
</dbReference>
<evidence type="ECO:0000256" key="1">
    <source>
        <dbReference type="ARBA" id="ARBA00010574"/>
    </source>
</evidence>
<comment type="similarity">
    <text evidence="1">Belongs to the Iojap/RsfS family.</text>
</comment>
<dbReference type="NCBIfam" id="TIGR00090">
    <property type="entry name" value="rsfS_iojap_ybeB"/>
    <property type="match status" value="1"/>
</dbReference>
<organism evidence="4 5">
    <name type="scientific">[Myrmecia] bisecta</name>
    <dbReference type="NCBI Taxonomy" id="41462"/>
    <lineage>
        <taxon>Eukaryota</taxon>
        <taxon>Viridiplantae</taxon>
        <taxon>Chlorophyta</taxon>
        <taxon>core chlorophytes</taxon>
        <taxon>Trebouxiophyceae</taxon>
        <taxon>Trebouxiales</taxon>
        <taxon>Trebouxiaceae</taxon>
        <taxon>Myrmecia</taxon>
    </lineage>
</organism>
<dbReference type="PROSITE" id="PS50800">
    <property type="entry name" value="SAP"/>
    <property type="match status" value="1"/>
</dbReference>
<evidence type="ECO:0000259" key="3">
    <source>
        <dbReference type="PROSITE" id="PS50800"/>
    </source>
</evidence>
<dbReference type="Gene3D" id="1.10.720.30">
    <property type="entry name" value="SAP domain"/>
    <property type="match status" value="1"/>
</dbReference>
<keyword evidence="5" id="KW-1185">Reference proteome</keyword>